<organism evidence="1 2">
    <name type="scientific">Zalaria obscura</name>
    <dbReference type="NCBI Taxonomy" id="2024903"/>
    <lineage>
        <taxon>Eukaryota</taxon>
        <taxon>Fungi</taxon>
        <taxon>Dikarya</taxon>
        <taxon>Ascomycota</taxon>
        <taxon>Pezizomycotina</taxon>
        <taxon>Dothideomycetes</taxon>
        <taxon>Dothideomycetidae</taxon>
        <taxon>Dothideales</taxon>
        <taxon>Zalariaceae</taxon>
        <taxon>Zalaria</taxon>
    </lineage>
</organism>
<name>A0ACC3S4F3_9PEZI</name>
<dbReference type="EMBL" id="JAMKPW020000043">
    <property type="protein sequence ID" value="KAK8194300.1"/>
    <property type="molecule type" value="Genomic_DNA"/>
</dbReference>
<accession>A0ACC3S4F3</accession>
<sequence length="167" mass="18440">MFRFLTPAVFKTSNSDQLNHILGHELVITEKSFCRFVVLDCDHFINVGFTRQRGREAQWNGNNATRRHLWALSEWTASEGPDVWVHAPVANKVAQAHAERPISGLCAISRGSPNECERMRHGATHSGKSKTGLLANALQPQRCSMLASIGLLNADRRGGGEHQTSSP</sequence>
<keyword evidence="2" id="KW-1185">Reference proteome</keyword>
<evidence type="ECO:0000313" key="2">
    <source>
        <dbReference type="Proteomes" id="UP001320706"/>
    </source>
</evidence>
<proteinExistence type="predicted"/>
<evidence type="ECO:0000313" key="1">
    <source>
        <dbReference type="EMBL" id="KAK8194300.1"/>
    </source>
</evidence>
<protein>
    <submittedName>
        <fullName evidence="1">Uncharacterized protein</fullName>
    </submittedName>
</protein>
<dbReference type="Proteomes" id="UP001320706">
    <property type="component" value="Unassembled WGS sequence"/>
</dbReference>
<comment type="caution">
    <text evidence="1">The sequence shown here is derived from an EMBL/GenBank/DDBJ whole genome shotgun (WGS) entry which is preliminary data.</text>
</comment>
<reference evidence="1" key="1">
    <citation type="submission" date="2024-02" db="EMBL/GenBank/DDBJ databases">
        <title>Metagenome Assembled Genome of Zalaria obscura JY119.</title>
        <authorList>
            <person name="Vighnesh L."/>
            <person name="Jagadeeshwari U."/>
            <person name="Venkata Ramana C."/>
            <person name="Sasikala C."/>
        </authorList>
    </citation>
    <scope>NUCLEOTIDE SEQUENCE</scope>
    <source>
        <strain evidence="1">JY119</strain>
    </source>
</reference>
<gene>
    <name evidence="1" type="ORF">M8818_007488</name>
</gene>